<keyword evidence="1" id="KW-0472">Membrane</keyword>
<keyword evidence="1" id="KW-0812">Transmembrane</keyword>
<dbReference type="AlphaFoldDB" id="A0A852V996"/>
<dbReference type="Proteomes" id="UP000576393">
    <property type="component" value="Unassembled WGS sequence"/>
</dbReference>
<organism evidence="2 3">
    <name type="scientific">Streptosporangium sandarakinum</name>
    <dbReference type="NCBI Taxonomy" id="1260955"/>
    <lineage>
        <taxon>Bacteria</taxon>
        <taxon>Bacillati</taxon>
        <taxon>Actinomycetota</taxon>
        <taxon>Actinomycetes</taxon>
        <taxon>Streptosporangiales</taxon>
        <taxon>Streptosporangiaceae</taxon>
        <taxon>Streptosporangium</taxon>
    </lineage>
</organism>
<protein>
    <submittedName>
        <fullName evidence="2">Uncharacterized protein</fullName>
    </submittedName>
</protein>
<feature type="transmembrane region" description="Helical" evidence="1">
    <location>
        <begin position="30"/>
        <end position="48"/>
    </location>
</feature>
<feature type="transmembrane region" description="Helical" evidence="1">
    <location>
        <begin position="54"/>
        <end position="73"/>
    </location>
</feature>
<evidence type="ECO:0000256" key="1">
    <source>
        <dbReference type="SAM" id="Phobius"/>
    </source>
</evidence>
<comment type="caution">
    <text evidence="2">The sequence shown here is derived from an EMBL/GenBank/DDBJ whole genome shotgun (WGS) entry which is preliminary data.</text>
</comment>
<evidence type="ECO:0000313" key="3">
    <source>
        <dbReference type="Proteomes" id="UP000576393"/>
    </source>
</evidence>
<name>A0A852V996_9ACTN</name>
<dbReference type="EMBL" id="JACCCO010000004">
    <property type="protein sequence ID" value="NYF44670.1"/>
    <property type="molecule type" value="Genomic_DNA"/>
</dbReference>
<keyword evidence="1" id="KW-1133">Transmembrane helix</keyword>
<accession>A0A852V996</accession>
<sequence length="76" mass="7743">MYFDPNELEISSDQPALDPAAARRRVQRDVAGLVLLLTGAVATVAAVAAWSPAAAVAVAGIYLMVAGGFIASGRSN</sequence>
<gene>
    <name evidence="2" type="ORF">HDA43_006912</name>
</gene>
<reference evidence="2 3" key="1">
    <citation type="submission" date="2020-07" db="EMBL/GenBank/DDBJ databases">
        <title>Sequencing the genomes of 1000 actinobacteria strains.</title>
        <authorList>
            <person name="Klenk H.-P."/>
        </authorList>
    </citation>
    <scope>NUCLEOTIDE SEQUENCE [LARGE SCALE GENOMIC DNA]</scope>
    <source>
        <strain evidence="2 3">DSM 45763</strain>
    </source>
</reference>
<evidence type="ECO:0000313" key="2">
    <source>
        <dbReference type="EMBL" id="NYF44670.1"/>
    </source>
</evidence>
<keyword evidence="3" id="KW-1185">Reference proteome</keyword>
<dbReference type="RefSeq" id="WP_179829174.1">
    <property type="nucleotide sequence ID" value="NZ_JACCCO010000004.1"/>
</dbReference>
<proteinExistence type="predicted"/>